<dbReference type="AlphaFoldDB" id="A0A5N6DIY8"/>
<evidence type="ECO:0000313" key="2">
    <source>
        <dbReference type="EMBL" id="KAB8204483.1"/>
    </source>
</evidence>
<dbReference type="EMBL" id="ML734979">
    <property type="protein sequence ID" value="KAB8204483.1"/>
    <property type="molecule type" value="Genomic_DNA"/>
</dbReference>
<evidence type="ECO:0000256" key="1">
    <source>
        <dbReference type="SAM" id="SignalP"/>
    </source>
</evidence>
<keyword evidence="1" id="KW-0732">Signal</keyword>
<accession>A0A5N6DIY8</accession>
<name>A0A5N6DIY8_ASPPA</name>
<gene>
    <name evidence="2" type="ORF">BDV34DRAFT_115569</name>
</gene>
<organism evidence="2 3">
    <name type="scientific">Aspergillus parasiticus</name>
    <dbReference type="NCBI Taxonomy" id="5067"/>
    <lineage>
        <taxon>Eukaryota</taxon>
        <taxon>Fungi</taxon>
        <taxon>Dikarya</taxon>
        <taxon>Ascomycota</taxon>
        <taxon>Pezizomycotina</taxon>
        <taxon>Eurotiomycetes</taxon>
        <taxon>Eurotiomycetidae</taxon>
        <taxon>Eurotiales</taxon>
        <taxon>Aspergillaceae</taxon>
        <taxon>Aspergillus</taxon>
        <taxon>Aspergillus subgen. Circumdati</taxon>
    </lineage>
</organism>
<protein>
    <submittedName>
        <fullName evidence="2">Uncharacterized protein</fullName>
    </submittedName>
</protein>
<feature type="signal peptide" evidence="1">
    <location>
        <begin position="1"/>
        <end position="26"/>
    </location>
</feature>
<sequence>MTDDLAWVATAMCALLRRLMVRWTMASSLPIGNNRTIEKDISPAKKKILYCPMTDEEGEAYKTYWAKNSRVMTLDRSEPGNPKYTWNMEKLRKLVMGSSWLAFIALEKNVIAKSIPKALNALRRNILMPKFLSALEAVSDERAVCLCRAERSRNRRSHAT</sequence>
<feature type="chain" id="PRO_5024885567" evidence="1">
    <location>
        <begin position="27"/>
        <end position="160"/>
    </location>
</feature>
<proteinExistence type="predicted"/>
<dbReference type="VEuPathDB" id="FungiDB:BDV34DRAFT_115569"/>
<keyword evidence="3" id="KW-1185">Reference proteome</keyword>
<evidence type="ECO:0000313" key="3">
    <source>
        <dbReference type="Proteomes" id="UP000326532"/>
    </source>
</evidence>
<dbReference type="Proteomes" id="UP000326532">
    <property type="component" value="Unassembled WGS sequence"/>
</dbReference>
<reference evidence="2 3" key="1">
    <citation type="submission" date="2019-04" db="EMBL/GenBank/DDBJ databases">
        <title>Fungal friends and foes A comparative genomics study of 23 Aspergillus species from section Flavi.</title>
        <authorList>
            <consortium name="DOE Joint Genome Institute"/>
            <person name="Kjaerbolling I."/>
            <person name="Vesth T.C."/>
            <person name="Frisvad J.C."/>
            <person name="Nybo J.L."/>
            <person name="Theobald S."/>
            <person name="Kildgaard S."/>
            <person name="Petersen T.I."/>
            <person name="Kuo A."/>
            <person name="Sato A."/>
            <person name="Lyhne E.K."/>
            <person name="Kogle M.E."/>
            <person name="Wiebenga A."/>
            <person name="Kun R.S."/>
            <person name="Lubbers R.J."/>
            <person name="Makela M.R."/>
            <person name="Barry K."/>
            <person name="Chovatia M."/>
            <person name="Clum A."/>
            <person name="Daum C."/>
            <person name="Haridas S."/>
            <person name="He G."/>
            <person name="LaButti K."/>
            <person name="Lipzen A."/>
            <person name="Mondo S."/>
            <person name="Pangilinan J."/>
            <person name="Riley R."/>
            <person name="Salamov A."/>
            <person name="Simmons B.A."/>
            <person name="Magnuson J.K."/>
            <person name="Henrissat B."/>
            <person name="Mortensen U.H."/>
            <person name="Larsen T.O."/>
            <person name="De vries R.P."/>
            <person name="Grigoriev I.V."/>
            <person name="Machida M."/>
            <person name="Baker S.E."/>
            <person name="Andersen M.R."/>
        </authorList>
    </citation>
    <scope>NUCLEOTIDE SEQUENCE [LARGE SCALE GENOMIC DNA]</scope>
    <source>
        <strain evidence="2 3">CBS 117618</strain>
    </source>
</reference>